<evidence type="ECO:0000313" key="2">
    <source>
        <dbReference type="EMBL" id="KAA2237890.1"/>
    </source>
</evidence>
<keyword evidence="3" id="KW-1185">Reference proteome</keyword>
<sequence>MAEPTILTIPPGVPFLPALADALLDGRLIPGFPDPADPLALAGAVIYLPTRRAARALAALLAERAGEGAVLLPRIVPLGEADAAEMDLAAGAFEAHAADALLPAVAPIERRLVLTRLIQLWARQVDRALLRLEPDAPCLVPGAPADAVKLAADLEGLMDALTTEGVPWINLAGAVEGEYSRYFGITLDFARIAAEFWPAELAERDASDPTDRRTRVIELQAERLRVERPRTPIVIAGSTGSIPATAALIRAVASLPRGAVVLPGLDHDLDPAGWAAIGASTDPDCVHGHPQAVLRRLVDEHLRLARDAVRPLGTPDETLAARARLLSQALRPAETTEAWAAMPGPEREALAQRGCEGLSLVEAADEREEALAIAVAMRETLTVPGRTAALVTPDRSLAARVAAELGRWGIKVDDSAGMPLGDAEAGRLARLAAEAAAGDFAPWGVLALLAHPAVRLGLERRAVEHAAAVLEIGVLRGPRPGPGFAGLNHALQARRGKPGGPLPRRRLDEADWAACADLLQRLEYAFGSFTPAAKDGDAIDLRPLAAEHRRTVDDLARGPDDEAPWFPDGSGEALAALFDDLDTCDPGPIEGRFADYPAFFATLARERPVTAPTRAVHRRLKILGLLEARLLTADRIVLGGLDEGVWPPRVETDAFLNRPMRHAVGLGAPERRIGQSAHDFVQALGIRDAVVTRAIKRDGSPTVPSRFLQRLKAFAGPDAWTRMTARGARHLDLGRVLDTAEPEAPLARPRPLPDPALFPQTFSVTEIETLVRDPYAVFARRILRLDALDPVAAPPGAAERGTLIHGILAAFVAACPGDPPADALARLLSLGDEAFAEVRRAFPEVYAEWWPRFERLAGEFCRWERARRPAIAAIHPERSGALAIPLPDGRTITLRARADRIEEGRDGGLTIVDFKTGAPPGTKEICAGFSPQMTLEGAMLRHGAFAEVPAAADTPGLLYVQVSGGSPPLREREVEPRKGETLGALIDEHERRLRGLLARYASGEAAYLSRPFPKSAKRVSDYDHLARVKEWSAASAGGFEGDGA</sequence>
<dbReference type="InterPro" id="IPR014153">
    <property type="entry name" value="Ds_break_AddB"/>
</dbReference>
<dbReference type="InterPro" id="IPR027417">
    <property type="entry name" value="P-loop_NTPase"/>
</dbReference>
<dbReference type="OrthoDB" id="9780606at2"/>
<dbReference type="EMBL" id="VUOA01000017">
    <property type="protein sequence ID" value="KAA2237890.1"/>
    <property type="molecule type" value="Genomic_DNA"/>
</dbReference>
<evidence type="ECO:0000313" key="3">
    <source>
        <dbReference type="Proteomes" id="UP000323142"/>
    </source>
</evidence>
<dbReference type="Pfam" id="PF12705">
    <property type="entry name" value="PDDEXK_1"/>
    <property type="match status" value="1"/>
</dbReference>
<dbReference type="SUPFAM" id="SSF52540">
    <property type="entry name" value="P-loop containing nucleoside triphosphate hydrolases"/>
    <property type="match status" value="1"/>
</dbReference>
<dbReference type="Proteomes" id="UP000323142">
    <property type="component" value="Unassembled WGS sequence"/>
</dbReference>
<organism evidence="2 3">
    <name type="scientific">Salinarimonas soli</name>
    <dbReference type="NCBI Taxonomy" id="1638099"/>
    <lineage>
        <taxon>Bacteria</taxon>
        <taxon>Pseudomonadati</taxon>
        <taxon>Pseudomonadota</taxon>
        <taxon>Alphaproteobacteria</taxon>
        <taxon>Hyphomicrobiales</taxon>
        <taxon>Salinarimonadaceae</taxon>
        <taxon>Salinarimonas</taxon>
    </lineage>
</organism>
<gene>
    <name evidence="2" type="primary">addB</name>
    <name evidence="2" type="ORF">F0L46_07815</name>
</gene>
<reference evidence="2 3" key="1">
    <citation type="submission" date="2019-09" db="EMBL/GenBank/DDBJ databases">
        <title>Salinarimonas rosea gen. nov., sp. nov., a new member of the a-2 subgroup of the Proteobacteria.</title>
        <authorList>
            <person name="Liu J."/>
        </authorList>
    </citation>
    <scope>NUCLEOTIDE SEQUENCE [LARGE SCALE GENOMIC DNA]</scope>
    <source>
        <strain evidence="2 3">BN140002</strain>
    </source>
</reference>
<dbReference type="NCBIfam" id="TIGR02786">
    <property type="entry name" value="addB_alphas"/>
    <property type="match status" value="1"/>
</dbReference>
<dbReference type="RefSeq" id="WP_149816501.1">
    <property type="nucleotide sequence ID" value="NZ_VUOA01000017.1"/>
</dbReference>
<proteinExistence type="predicted"/>
<name>A0A5B2VHD0_9HYPH</name>
<accession>A0A5B2VHD0</accession>
<reference evidence="2 3" key="2">
    <citation type="submission" date="2019-09" db="EMBL/GenBank/DDBJ databases">
        <authorList>
            <person name="Jin C."/>
        </authorList>
    </citation>
    <scope>NUCLEOTIDE SEQUENCE [LARGE SCALE GENOMIC DNA]</scope>
    <source>
        <strain evidence="2 3">BN140002</strain>
    </source>
</reference>
<feature type="domain" description="PD-(D/E)XK endonuclease-like" evidence="1">
    <location>
        <begin position="761"/>
        <end position="1003"/>
    </location>
</feature>
<dbReference type="AlphaFoldDB" id="A0A5B2VHD0"/>
<dbReference type="InterPro" id="IPR038726">
    <property type="entry name" value="PDDEXK_AddAB-type"/>
</dbReference>
<protein>
    <submittedName>
        <fullName evidence="2">Double-strand break repair protein AddB</fullName>
    </submittedName>
</protein>
<evidence type="ECO:0000259" key="1">
    <source>
        <dbReference type="Pfam" id="PF12705"/>
    </source>
</evidence>
<comment type="caution">
    <text evidence="2">The sequence shown here is derived from an EMBL/GenBank/DDBJ whole genome shotgun (WGS) entry which is preliminary data.</text>
</comment>